<comment type="caution">
    <text evidence="1">The sequence shown here is derived from an EMBL/GenBank/DDBJ whole genome shotgun (WGS) entry which is preliminary data.</text>
</comment>
<name>A0ABR2GXP0_9EUKA</name>
<evidence type="ECO:0000313" key="2">
    <source>
        <dbReference type="Proteomes" id="UP001470230"/>
    </source>
</evidence>
<proteinExistence type="predicted"/>
<reference evidence="1 2" key="1">
    <citation type="submission" date="2024-04" db="EMBL/GenBank/DDBJ databases">
        <title>Tritrichomonas musculus Genome.</title>
        <authorList>
            <person name="Alves-Ferreira E."/>
            <person name="Grigg M."/>
            <person name="Lorenzi H."/>
            <person name="Galac M."/>
        </authorList>
    </citation>
    <scope>NUCLEOTIDE SEQUENCE [LARGE SCALE GENOMIC DNA]</scope>
    <source>
        <strain evidence="1 2">EAF2021</strain>
    </source>
</reference>
<evidence type="ECO:0008006" key="3">
    <source>
        <dbReference type="Google" id="ProtNLM"/>
    </source>
</evidence>
<sequence length="784" mass="91524">MKKSVDLCSLSINNFHPHYSDIKTDNMEYTNQITPLQYFKDYISLVSNPHPILEEVTISDLEKIADQASILLHKFHNLESKLLLKGLPHLFSYIDFSKDDTQKLVQILQQLHSDYPDKSFIQYSLTTLLILRDKITSEYKFLFYHLLFIPKFLLNHTLSVFQNEKSRLIEKCFILSTFIPSFEYDVPNLACPSDDYILPDPLHMINHLSEFTDEQIGYACHVMQLCHHYLISIIHTKEAKIDDFIPLLYLIGGSSFSRSCFSLAIYITSQIPPENCYIIQFVQKVQEFGCITFIEELFLFNTSESFSHIIPFSSNIFYQFFVENFERLTTEMKTVITSLSLDLIESAKHLNELSISTGNRAYLYWLYIFLTRLTSKQENDEIRIEIVKNYWTTIQSHIQKVYLLIESAEKFNDPSIDFLLNSTLYSIFKYCLLIVKRGPISDSLVSQIYDLISKSLHFIISTPVIIDKVTSLACELLKTYHCIQELIYKQPLFFKRCLSTFSDTDLVQSPIIALAMSNIHVPISFISKLADLLILSEEPTCFYCLSSLINNCAKLNELSIFLIQFFHNLVYVRAQKELQLQKKILMRYFLLVCSLMMSNDKFTEAFVQCAHFDAFNHLFKIIINEALISIDSKELQESIIFFLWALFRPFAISNNDDDDGVGEESTFSHFEPYKIESFLKYVQYYSANCATFLLEAIIDFLTIFNFKHTSATSYYSNINRSLAVNSHWFIEIVNNLQRIKLDELQRSKIKESFSLPWKQSCIYSHLLKYSYWGAEFQKITKNKS</sequence>
<organism evidence="1 2">
    <name type="scientific">Tritrichomonas musculus</name>
    <dbReference type="NCBI Taxonomy" id="1915356"/>
    <lineage>
        <taxon>Eukaryota</taxon>
        <taxon>Metamonada</taxon>
        <taxon>Parabasalia</taxon>
        <taxon>Tritrichomonadida</taxon>
        <taxon>Tritrichomonadidae</taxon>
        <taxon>Tritrichomonas</taxon>
    </lineage>
</organism>
<dbReference type="Proteomes" id="UP001470230">
    <property type="component" value="Unassembled WGS sequence"/>
</dbReference>
<keyword evidence="2" id="KW-1185">Reference proteome</keyword>
<evidence type="ECO:0000313" key="1">
    <source>
        <dbReference type="EMBL" id="KAK8838718.1"/>
    </source>
</evidence>
<protein>
    <recommendedName>
        <fullName evidence="3">FPL domain-containing protein</fullName>
    </recommendedName>
</protein>
<accession>A0ABR2GXP0</accession>
<dbReference type="EMBL" id="JAPFFF010000054">
    <property type="protein sequence ID" value="KAK8838718.1"/>
    <property type="molecule type" value="Genomic_DNA"/>
</dbReference>
<gene>
    <name evidence="1" type="ORF">M9Y10_032757</name>
</gene>